<evidence type="ECO:0000313" key="8">
    <source>
        <dbReference type="Proteomes" id="UP000700334"/>
    </source>
</evidence>
<gene>
    <name evidence="7" type="ORF">J0S82_010675</name>
</gene>
<evidence type="ECO:0000256" key="4">
    <source>
        <dbReference type="ARBA" id="ARBA00022833"/>
    </source>
</evidence>
<feature type="region of interest" description="Disordered" evidence="5">
    <location>
        <begin position="283"/>
        <end position="387"/>
    </location>
</feature>
<feature type="non-terminal residue" evidence="7">
    <location>
        <position position="427"/>
    </location>
</feature>
<dbReference type="Pfam" id="PF20868">
    <property type="entry name" value="TX13_rpt"/>
    <property type="match status" value="1"/>
</dbReference>
<dbReference type="PANTHER" id="PTHR23111:SF28">
    <property type="entry name" value="TESTIS-EXPRESSED PROTEIN 13D"/>
    <property type="match status" value="1"/>
</dbReference>
<organism evidence="7 8">
    <name type="scientific">Galemys pyrenaicus</name>
    <name type="common">Iberian desman</name>
    <name type="synonym">Pyrenean desman</name>
    <dbReference type="NCBI Taxonomy" id="202257"/>
    <lineage>
        <taxon>Eukaryota</taxon>
        <taxon>Metazoa</taxon>
        <taxon>Chordata</taxon>
        <taxon>Craniata</taxon>
        <taxon>Vertebrata</taxon>
        <taxon>Euteleostomi</taxon>
        <taxon>Mammalia</taxon>
        <taxon>Eutheria</taxon>
        <taxon>Laurasiatheria</taxon>
        <taxon>Eulipotyphla</taxon>
        <taxon>Talpidae</taxon>
        <taxon>Galemys</taxon>
    </lineage>
</organism>
<dbReference type="OrthoDB" id="9664650at2759"/>
<keyword evidence="8" id="KW-1185">Reference proteome</keyword>
<evidence type="ECO:0000256" key="5">
    <source>
        <dbReference type="SAM" id="MobiDB-lite"/>
    </source>
</evidence>
<reference evidence="7" key="1">
    <citation type="journal article" date="2021" name="Evol. Appl.">
        <title>The genome of the Pyrenean desman and the effects of bottlenecks and inbreeding on the genomic landscape of an endangered species.</title>
        <authorList>
            <person name="Escoda L."/>
            <person name="Castresana J."/>
        </authorList>
    </citation>
    <scope>NUCLEOTIDE SEQUENCE</scope>
    <source>
        <strain evidence="7">IBE-C5619</strain>
    </source>
</reference>
<feature type="compositionally biased region" description="Polar residues" evidence="5">
    <location>
        <begin position="331"/>
        <end position="356"/>
    </location>
</feature>
<dbReference type="AlphaFoldDB" id="A0A8J5ZYI6"/>
<feature type="non-terminal residue" evidence="7">
    <location>
        <position position="1"/>
    </location>
</feature>
<dbReference type="InterPro" id="IPR028193">
    <property type="entry name" value="TEX13A-D_N"/>
</dbReference>
<dbReference type="PANTHER" id="PTHR23111">
    <property type="entry name" value="ZINC FINGER PROTEIN"/>
    <property type="match status" value="1"/>
</dbReference>
<proteinExistence type="inferred from homology"/>
<feature type="compositionally biased region" description="Basic and acidic residues" evidence="5">
    <location>
        <begin position="258"/>
        <end position="268"/>
    </location>
</feature>
<evidence type="ECO:0000256" key="3">
    <source>
        <dbReference type="ARBA" id="ARBA00022771"/>
    </source>
</evidence>
<keyword evidence="2" id="KW-0479">Metal-binding</keyword>
<comment type="caution">
    <text evidence="7">The sequence shown here is derived from an EMBL/GenBank/DDBJ whole genome shotgun (WGS) entry which is preliminary data.</text>
</comment>
<dbReference type="Pfam" id="PF15186">
    <property type="entry name" value="TEX13"/>
    <property type="match status" value="1"/>
</dbReference>
<dbReference type="EMBL" id="JAGFMF010011922">
    <property type="protein sequence ID" value="KAG8509986.1"/>
    <property type="molecule type" value="Genomic_DNA"/>
</dbReference>
<name>A0A8J5ZYI6_GALPY</name>
<evidence type="ECO:0000259" key="6">
    <source>
        <dbReference type="PROSITE" id="PS01358"/>
    </source>
</evidence>
<dbReference type="Pfam" id="PF20864">
    <property type="entry name" value="Zn_ribbon_TEX13"/>
    <property type="match status" value="1"/>
</dbReference>
<dbReference type="InterPro" id="IPR001876">
    <property type="entry name" value="Znf_RanBP2"/>
</dbReference>
<comment type="similarity">
    <text evidence="1">Belongs to the TEX13 family.</text>
</comment>
<accession>A0A8J5ZYI6</accession>
<evidence type="ECO:0000256" key="1">
    <source>
        <dbReference type="ARBA" id="ARBA00008287"/>
    </source>
</evidence>
<dbReference type="GO" id="GO:0008270">
    <property type="term" value="F:zinc ion binding"/>
    <property type="evidence" value="ECO:0007669"/>
    <property type="project" value="UniProtKB-KW"/>
</dbReference>
<dbReference type="PROSITE" id="PS01358">
    <property type="entry name" value="ZF_RANBP2_1"/>
    <property type="match status" value="1"/>
</dbReference>
<sequence length="427" mass="47427">ALAMAVDFGDHASGFRHIEVIRFINNEVLMNGGGPDFYLAFRTRPWNEIEDRLRAVVANPQVPRTLKRACAWSALALSVRVGARQREQQSCRIRQLQEQMNECRETSWALATELQRLREQHQEASAQLHFMWVNLQRALQERDFLYGQLLQAQSLAEATTLAVGFQNDMTPVGGQRSYRQEGGPNIFQGTVPLRDSNTYTQENLEVAQGMVIPGSTNCHCQAEGPESSQRPALMWVSRSQNQAEGPEKPQGVVPLGDSGRHSQEENPERPQGLFLLGENKSQTQEEALENPQRTLPPGDSGSQTQEEGSQKPQEVASLGYGESQAEDQGPQRPQATLQGYSISQGVKETPKEQQAQGEKANQPEGEKPSDSQPDKKSASGCSPVDWGCPWCKALNFPWRKTCYRCKKVYTATESGHPEPGQAQGVEE</sequence>
<feature type="compositionally biased region" description="Polar residues" evidence="5">
    <location>
        <begin position="300"/>
        <end position="312"/>
    </location>
</feature>
<protein>
    <submittedName>
        <fullName evidence="7">Testis-expressed protein 13D</fullName>
    </submittedName>
</protein>
<feature type="compositionally biased region" description="Basic and acidic residues" evidence="5">
    <location>
        <begin position="364"/>
        <end position="377"/>
    </location>
</feature>
<dbReference type="InterPro" id="IPR049367">
    <property type="entry name" value="TX13C/D_rpt"/>
</dbReference>
<evidence type="ECO:0000313" key="7">
    <source>
        <dbReference type="EMBL" id="KAG8509986.1"/>
    </source>
</evidence>
<dbReference type="GO" id="GO:0003729">
    <property type="term" value="F:mRNA binding"/>
    <property type="evidence" value="ECO:0007669"/>
    <property type="project" value="TreeGrafter"/>
</dbReference>
<keyword evidence="3" id="KW-0863">Zinc-finger</keyword>
<feature type="domain" description="RanBP2-type" evidence="6">
    <location>
        <begin position="386"/>
        <end position="405"/>
    </location>
</feature>
<dbReference type="Proteomes" id="UP000700334">
    <property type="component" value="Unassembled WGS sequence"/>
</dbReference>
<feature type="region of interest" description="Disordered" evidence="5">
    <location>
        <begin position="237"/>
        <end position="268"/>
    </location>
</feature>
<keyword evidence="4" id="KW-0862">Zinc</keyword>
<evidence type="ECO:0000256" key="2">
    <source>
        <dbReference type="ARBA" id="ARBA00022723"/>
    </source>
</evidence>
<dbReference type="InterPro" id="IPR049534">
    <property type="entry name" value="TEX13A/C/D_Znf"/>
</dbReference>